<evidence type="ECO:0008006" key="4">
    <source>
        <dbReference type="Google" id="ProtNLM"/>
    </source>
</evidence>
<accession>A0AAE1YAD0</accession>
<organism evidence="2 3">
    <name type="scientific">Sesamum alatum</name>
    <dbReference type="NCBI Taxonomy" id="300844"/>
    <lineage>
        <taxon>Eukaryota</taxon>
        <taxon>Viridiplantae</taxon>
        <taxon>Streptophyta</taxon>
        <taxon>Embryophyta</taxon>
        <taxon>Tracheophyta</taxon>
        <taxon>Spermatophyta</taxon>
        <taxon>Magnoliopsida</taxon>
        <taxon>eudicotyledons</taxon>
        <taxon>Gunneridae</taxon>
        <taxon>Pentapetalae</taxon>
        <taxon>asterids</taxon>
        <taxon>lamiids</taxon>
        <taxon>Lamiales</taxon>
        <taxon>Pedaliaceae</taxon>
        <taxon>Sesamum</taxon>
    </lineage>
</organism>
<gene>
    <name evidence="2" type="ORF">Salat_1429800</name>
</gene>
<sequence length="276" mass="31656">MAQGLRNSELADSLVGESASNWGELLARAERFILIEESKRAKSTRRPHREAPREARLRSPDRGRQNEYKGKQRERVRPHDTYTPLKTTRTQALIMVGRSEQVRWPHKMKENEGRQRSSKFCNFHQDRGHTTKECFHLKEELETLIQMGQFKHLIHSDKEATHTSKKKRGIEKPGHTEPDEAVNEANWPQRRIINFIEGGTYGGVTRSARKRHLREIMGVSKMSRYAPTKKTKGPVISFSSDDKHGIALSHEEALVIVATIANVEVRRILIDTGNSP</sequence>
<reference evidence="2" key="2">
    <citation type="journal article" date="2024" name="Plant">
        <title>Genomic evolution and insights into agronomic trait innovations of Sesamum species.</title>
        <authorList>
            <person name="Miao H."/>
            <person name="Wang L."/>
            <person name="Qu L."/>
            <person name="Liu H."/>
            <person name="Sun Y."/>
            <person name="Le M."/>
            <person name="Wang Q."/>
            <person name="Wei S."/>
            <person name="Zheng Y."/>
            <person name="Lin W."/>
            <person name="Duan Y."/>
            <person name="Cao H."/>
            <person name="Xiong S."/>
            <person name="Wang X."/>
            <person name="Wei L."/>
            <person name="Li C."/>
            <person name="Ma Q."/>
            <person name="Ju M."/>
            <person name="Zhao R."/>
            <person name="Li G."/>
            <person name="Mu C."/>
            <person name="Tian Q."/>
            <person name="Mei H."/>
            <person name="Zhang T."/>
            <person name="Gao T."/>
            <person name="Zhang H."/>
        </authorList>
    </citation>
    <scope>NUCLEOTIDE SEQUENCE</scope>
    <source>
        <strain evidence="2">3651</strain>
    </source>
</reference>
<evidence type="ECO:0000256" key="1">
    <source>
        <dbReference type="SAM" id="MobiDB-lite"/>
    </source>
</evidence>
<feature type="compositionally biased region" description="Basic and acidic residues" evidence="1">
    <location>
        <begin position="49"/>
        <end position="79"/>
    </location>
</feature>
<evidence type="ECO:0000313" key="2">
    <source>
        <dbReference type="EMBL" id="KAK4426611.1"/>
    </source>
</evidence>
<protein>
    <recommendedName>
        <fullName evidence="4">Reverse transcriptase domain-containing protein</fullName>
    </recommendedName>
</protein>
<dbReference type="EMBL" id="JACGWO010000005">
    <property type="protein sequence ID" value="KAK4426611.1"/>
    <property type="molecule type" value="Genomic_DNA"/>
</dbReference>
<feature type="region of interest" description="Disordered" evidence="1">
    <location>
        <begin position="157"/>
        <end position="181"/>
    </location>
</feature>
<comment type="caution">
    <text evidence="2">The sequence shown here is derived from an EMBL/GenBank/DDBJ whole genome shotgun (WGS) entry which is preliminary data.</text>
</comment>
<dbReference type="Proteomes" id="UP001293254">
    <property type="component" value="Unassembled WGS sequence"/>
</dbReference>
<evidence type="ECO:0000313" key="3">
    <source>
        <dbReference type="Proteomes" id="UP001293254"/>
    </source>
</evidence>
<keyword evidence="3" id="KW-1185">Reference proteome</keyword>
<proteinExistence type="predicted"/>
<dbReference type="AlphaFoldDB" id="A0AAE1YAD0"/>
<name>A0AAE1YAD0_9LAMI</name>
<feature type="region of interest" description="Disordered" evidence="1">
    <location>
        <begin position="36"/>
        <end position="79"/>
    </location>
</feature>
<reference evidence="2" key="1">
    <citation type="submission" date="2020-06" db="EMBL/GenBank/DDBJ databases">
        <authorList>
            <person name="Li T."/>
            <person name="Hu X."/>
            <person name="Zhang T."/>
            <person name="Song X."/>
            <person name="Zhang H."/>
            <person name="Dai N."/>
            <person name="Sheng W."/>
            <person name="Hou X."/>
            <person name="Wei L."/>
        </authorList>
    </citation>
    <scope>NUCLEOTIDE SEQUENCE</scope>
    <source>
        <strain evidence="2">3651</strain>
        <tissue evidence="2">Leaf</tissue>
    </source>
</reference>